<proteinExistence type="predicted"/>
<feature type="region of interest" description="Disordered" evidence="1">
    <location>
        <begin position="189"/>
        <end position="232"/>
    </location>
</feature>
<dbReference type="AlphaFoldDB" id="A0AAE1QK80"/>
<comment type="caution">
    <text evidence="2">The sequence shown here is derived from an EMBL/GenBank/DDBJ whole genome shotgun (WGS) entry which is preliminary data.</text>
</comment>
<reference evidence="2" key="1">
    <citation type="submission" date="2023-11" db="EMBL/GenBank/DDBJ databases">
        <title>Genome assemblies of two species of porcelain crab, Petrolisthes cinctipes and Petrolisthes manimaculis (Anomura: Porcellanidae).</title>
        <authorList>
            <person name="Angst P."/>
        </authorList>
    </citation>
    <scope>NUCLEOTIDE SEQUENCE</scope>
    <source>
        <strain evidence="2">PB745_02</strain>
        <tissue evidence="2">Gill</tissue>
    </source>
</reference>
<dbReference type="PANTHER" id="PTHR46704:SF9">
    <property type="entry name" value="BHLH DOMAIN-CONTAINING PROTEIN"/>
    <property type="match status" value="1"/>
</dbReference>
<sequence>MPGLVDICHFFVLEAKQNGLACAVPGLHAFTGCDFTSSFYRKGKVKPFEILEEDTQGTFINFFKKLGSRVEPDQIAAEGFISSLYGIKKMTDVDKARHAKLCQMTGKVDEAAPMKNLKKVDCALLPPCSKTVRNKLQRAHFVSIVWGNAESAHPDGELDPCDYGWQMKGGNYVPVWFSGPSVPCDLFEDEETTDVADQEVQNGTEDDVAEYEESNSESEVEWNDDSGSEDEL</sequence>
<evidence type="ECO:0000313" key="3">
    <source>
        <dbReference type="Proteomes" id="UP001292094"/>
    </source>
</evidence>
<evidence type="ECO:0000256" key="1">
    <source>
        <dbReference type="SAM" id="MobiDB-lite"/>
    </source>
</evidence>
<dbReference type="Proteomes" id="UP001292094">
    <property type="component" value="Unassembled WGS sequence"/>
</dbReference>
<feature type="compositionally biased region" description="Acidic residues" evidence="1">
    <location>
        <begin position="204"/>
        <end position="232"/>
    </location>
</feature>
<protein>
    <submittedName>
        <fullName evidence="2">Uncharacterized protein</fullName>
    </submittedName>
</protein>
<organism evidence="2 3">
    <name type="scientific">Petrolisthes manimaculis</name>
    <dbReference type="NCBI Taxonomy" id="1843537"/>
    <lineage>
        <taxon>Eukaryota</taxon>
        <taxon>Metazoa</taxon>
        <taxon>Ecdysozoa</taxon>
        <taxon>Arthropoda</taxon>
        <taxon>Crustacea</taxon>
        <taxon>Multicrustacea</taxon>
        <taxon>Malacostraca</taxon>
        <taxon>Eumalacostraca</taxon>
        <taxon>Eucarida</taxon>
        <taxon>Decapoda</taxon>
        <taxon>Pleocyemata</taxon>
        <taxon>Anomura</taxon>
        <taxon>Galatheoidea</taxon>
        <taxon>Porcellanidae</taxon>
        <taxon>Petrolisthes</taxon>
    </lineage>
</organism>
<dbReference type="EMBL" id="JAWZYT010000180">
    <property type="protein sequence ID" value="KAK4326947.1"/>
    <property type="molecule type" value="Genomic_DNA"/>
</dbReference>
<accession>A0AAE1QK80</accession>
<gene>
    <name evidence="2" type="ORF">Pmani_002550</name>
</gene>
<keyword evidence="3" id="KW-1185">Reference proteome</keyword>
<dbReference type="PANTHER" id="PTHR46704">
    <property type="entry name" value="CXC DOMAIN-CONTAINING PROTEIN-RELATED"/>
    <property type="match status" value="1"/>
</dbReference>
<name>A0AAE1QK80_9EUCA</name>
<evidence type="ECO:0000313" key="2">
    <source>
        <dbReference type="EMBL" id="KAK4326947.1"/>
    </source>
</evidence>